<reference evidence="3" key="1">
    <citation type="submission" date="2016-10" db="EMBL/GenBank/DDBJ databases">
        <authorList>
            <person name="Varghese N."/>
            <person name="Submissions S."/>
        </authorList>
    </citation>
    <scope>NUCLEOTIDE SEQUENCE [LARGE SCALE GENOMIC DNA]</scope>
    <source>
        <strain evidence="3">DSM 28881</strain>
    </source>
</reference>
<evidence type="ECO:0000313" key="3">
    <source>
        <dbReference type="Proteomes" id="UP000199559"/>
    </source>
</evidence>
<name>A0A1I3MBG4_9FLAO</name>
<evidence type="ECO:0000256" key="1">
    <source>
        <dbReference type="SAM" id="Coils"/>
    </source>
</evidence>
<dbReference type="Proteomes" id="UP000199559">
    <property type="component" value="Unassembled WGS sequence"/>
</dbReference>
<keyword evidence="3" id="KW-1185">Reference proteome</keyword>
<dbReference type="STRING" id="1144750.SAMN05443431_10388"/>
<sequence length="183" mass="20974">MSDKIEDLFKNLDNQFDVEVPNFGHQQRFLDKLNNQQIEVKVANTKASYWKPLLAVAASIVLILTITFNLKPDTSDKDLASVSPEMAETQTFFANTITFELNKLNTEKSPETEKLVNDALLRLGQLEKEYKTLKLNLTESGEDQRVIYAMITNFQNRIDLLQSTLLQIEAIKTLKQNNYETTL</sequence>
<organism evidence="2 3">
    <name type="scientific">Olleya namhaensis</name>
    <dbReference type="NCBI Taxonomy" id="1144750"/>
    <lineage>
        <taxon>Bacteria</taxon>
        <taxon>Pseudomonadati</taxon>
        <taxon>Bacteroidota</taxon>
        <taxon>Flavobacteriia</taxon>
        <taxon>Flavobacteriales</taxon>
        <taxon>Flavobacteriaceae</taxon>
    </lineage>
</organism>
<accession>A0A1I3MBG4</accession>
<feature type="coiled-coil region" evidence="1">
    <location>
        <begin position="116"/>
        <end position="143"/>
    </location>
</feature>
<dbReference type="RefSeq" id="WP_090838525.1">
    <property type="nucleotide sequence ID" value="NZ_FORM01000003.1"/>
</dbReference>
<gene>
    <name evidence="2" type="ORF">SAMN05443431_10388</name>
</gene>
<dbReference type="AlphaFoldDB" id="A0A1I3MBG4"/>
<proteinExistence type="predicted"/>
<keyword evidence="1" id="KW-0175">Coiled coil</keyword>
<dbReference type="EMBL" id="FORM01000003">
    <property type="protein sequence ID" value="SFI94369.1"/>
    <property type="molecule type" value="Genomic_DNA"/>
</dbReference>
<evidence type="ECO:0000313" key="2">
    <source>
        <dbReference type="EMBL" id="SFI94369.1"/>
    </source>
</evidence>
<protein>
    <submittedName>
        <fullName evidence="2">Uncharacterized protein</fullName>
    </submittedName>
</protein>